<feature type="chain" id="PRO_5038391145" description="Lipoprotein" evidence="2">
    <location>
        <begin position="21"/>
        <end position="193"/>
    </location>
</feature>
<evidence type="ECO:0008006" key="5">
    <source>
        <dbReference type="Google" id="ProtNLM"/>
    </source>
</evidence>
<dbReference type="OrthoDB" id="3007924at2"/>
<evidence type="ECO:0000256" key="1">
    <source>
        <dbReference type="SAM" id="MobiDB-lite"/>
    </source>
</evidence>
<dbReference type="EMBL" id="FQVL01000004">
    <property type="protein sequence ID" value="SHE87031.1"/>
    <property type="molecule type" value="Genomic_DNA"/>
</dbReference>
<evidence type="ECO:0000313" key="3">
    <source>
        <dbReference type="EMBL" id="SHE87031.1"/>
    </source>
</evidence>
<dbReference type="Proteomes" id="UP000184476">
    <property type="component" value="Unassembled WGS sequence"/>
</dbReference>
<keyword evidence="4" id="KW-1185">Reference proteome</keyword>
<gene>
    <name evidence="3" type="ORF">SAMN05444392_10464</name>
</gene>
<evidence type="ECO:0000256" key="2">
    <source>
        <dbReference type="SAM" id="SignalP"/>
    </source>
</evidence>
<dbReference type="PROSITE" id="PS51257">
    <property type="entry name" value="PROKAR_LIPOPROTEIN"/>
    <property type="match status" value="1"/>
</dbReference>
<reference evidence="3 4" key="1">
    <citation type="submission" date="2016-11" db="EMBL/GenBank/DDBJ databases">
        <authorList>
            <person name="Jaros S."/>
            <person name="Januszkiewicz K."/>
            <person name="Wedrychowicz H."/>
        </authorList>
    </citation>
    <scope>NUCLEOTIDE SEQUENCE [LARGE SCALE GENOMIC DNA]</scope>
    <source>
        <strain evidence="3 4">DSM 44666</strain>
    </source>
</reference>
<protein>
    <recommendedName>
        <fullName evidence="5">Lipoprotein</fullName>
    </recommendedName>
</protein>
<feature type="compositionally biased region" description="Basic and acidic residues" evidence="1">
    <location>
        <begin position="56"/>
        <end position="77"/>
    </location>
</feature>
<sequence>MFRFSSVIFCLLLFQFILSGCSIDVAPKNDSKPIEKNNQSTALNDSSSNDQLESQPKTESKTENKPQVTTKDHEKQHNKNTQETSSVSTSKTKTKIDVKITKRYEDGLDLKATLIPSSKAKGVWTTEYCKKRDVYKDKEGVLDFGYGYSDLAENCNSSNLFVEFDGKVAGKTIKVQTNYNLSSEKIQSHPVER</sequence>
<evidence type="ECO:0000313" key="4">
    <source>
        <dbReference type="Proteomes" id="UP000184476"/>
    </source>
</evidence>
<dbReference type="RefSeq" id="WP_073154460.1">
    <property type="nucleotide sequence ID" value="NZ_FQVL01000004.1"/>
</dbReference>
<accession>A0A1M4X0J0</accession>
<dbReference type="AlphaFoldDB" id="A0A1M4X0J0"/>
<proteinExistence type="predicted"/>
<feature type="compositionally biased region" description="Polar residues" evidence="1">
    <location>
        <begin position="36"/>
        <end position="55"/>
    </location>
</feature>
<feature type="signal peptide" evidence="2">
    <location>
        <begin position="1"/>
        <end position="20"/>
    </location>
</feature>
<dbReference type="STRING" id="112248.SAMN05444392_10464"/>
<name>A0A1M4X0J0_9BACL</name>
<keyword evidence="2" id="KW-0732">Signal</keyword>
<organism evidence="3 4">
    <name type="scientific">Seinonella peptonophila</name>
    <dbReference type="NCBI Taxonomy" id="112248"/>
    <lineage>
        <taxon>Bacteria</taxon>
        <taxon>Bacillati</taxon>
        <taxon>Bacillota</taxon>
        <taxon>Bacilli</taxon>
        <taxon>Bacillales</taxon>
        <taxon>Thermoactinomycetaceae</taxon>
        <taxon>Seinonella</taxon>
    </lineage>
</organism>
<feature type="region of interest" description="Disordered" evidence="1">
    <location>
        <begin position="32"/>
        <end position="92"/>
    </location>
</feature>